<dbReference type="NCBIfam" id="TIGR04057">
    <property type="entry name" value="SusC_RagA_signa"/>
    <property type="match status" value="1"/>
</dbReference>
<gene>
    <name evidence="3" type="ORF">H8B04_14020</name>
</gene>
<dbReference type="Proteomes" id="UP000651271">
    <property type="component" value="Unassembled WGS sequence"/>
</dbReference>
<dbReference type="RefSeq" id="WP_190302749.1">
    <property type="nucleotide sequence ID" value="NZ_JACOIJ010000033.1"/>
</dbReference>
<dbReference type="InterPro" id="IPR008969">
    <property type="entry name" value="CarboxyPept-like_regulatory"/>
</dbReference>
<evidence type="ECO:0000259" key="2">
    <source>
        <dbReference type="Pfam" id="PF07715"/>
    </source>
</evidence>
<keyword evidence="1" id="KW-0732">Signal</keyword>
<feature type="domain" description="TonB-dependent receptor plug" evidence="2">
    <location>
        <begin position="133"/>
        <end position="240"/>
    </location>
</feature>
<dbReference type="Gene3D" id="2.170.130.10">
    <property type="entry name" value="TonB-dependent receptor, plug domain"/>
    <property type="match status" value="1"/>
</dbReference>
<accession>A0ABR7YH86</accession>
<dbReference type="InterPro" id="IPR023996">
    <property type="entry name" value="TonB-dep_OMP_SusC/RagA"/>
</dbReference>
<name>A0ABR7YH86_9SPHI</name>
<feature type="signal peptide" evidence="1">
    <location>
        <begin position="1"/>
        <end position="19"/>
    </location>
</feature>
<proteinExistence type="predicted"/>
<sequence length="1154" mass="126683">MRNTLLFSMALGLTLSAHANSAKVANNANLSAATSYLNNRLVQNSVQGTVSDASGPLPGVTVSVIGIPGSTSTNANGKFTINAPLGSTLRFSSIGYVSQDVKVTSNTVNITLLEEDNSLEEVVVVGYGTQKKEHLTGAVSSINVSEVMGSRPVPDAGRGMQGTIPGLSVTLPTGEVGSDPVMKIRGQIASIAGSSNPLILVDNVEIPSINLVNPNDIESISVLKDAASSSIYGAKAAFGVILITTKKGSKTDSHNVSYSNNLSLQSPMKPIDIAGIDGLEYTLEAHENQQQPGPAGGFWRVNRESLERIKEWQQKFGGVVGDYDPVLYGRDWYFDGVDKFGLRLYDPAKVMIKDNAFSHLHNLGLSGKSGNTNYNLGVGYLGQQGMMRPAQHDDFTRYNATLSLSTKVNDFLTLRGGAMYSDGTKRYPNSATGFGADPWLYLYRWSRLFPIAAQEHGTDVRDPYFDTKNAHTAYKTDRYTNLNLGTTIDIMKGWDLKADYAYSTENDSDRSSMPSFRGAWHWYAPVAWNENGSQVYVDENGIPTDNGGVPGYRFPVETYITKEQSNIYKRSLNSKRHTFNAFTTYGKTFNEDHDVKLMLGTNVVAYKWNDTWARRTNLINEENPQFNFATGIETNGANENWDSQVGFFGRANYVYKGKYLVEGNLRYDGTSKFPPHLKWRWYPSVSAGWVISNEGFMENISDVLSFAKIRGSWGNIGDQSVSNSLYVPTMAIGKNNWLNGSGQQFFQLGTPGAVSTAITWQDIEHSNIGADLRFFNKLGVTLEYFQRNTNNMIIPGESLPNTFGASAPQGNFGTLQTKGWEINLDFSHTFDNGLKLTANANLADAISKITKGADWNTPWENRLLSNAYSTGRTYGDIFGYVTDRLYQADDFVYDANGNHVVTTIIHEGATRQTNQLVGDNPIYQTQLQTGTASWGYISPGDVKFVDVNGDGYITNGKNTNGDAGDRVKIGNSTPRYEYGFRLGADYKGFDMSVFLQGVGQREIWGAGQLAIPGFHVKDGAMPQTFAGDFWKKDRTDAFYPRAWNLNGEASGQTMVPQSRYLLDMSYFKIKNITFGYGLQGDVLRKAKLKNARIYVSLENFFVFDNLRGLPIDPEAVSGTGGPLTEGTTTNYNLGRTGSGTPTFKSASLGIQIGF</sequence>
<feature type="chain" id="PRO_5047051202" evidence="1">
    <location>
        <begin position="20"/>
        <end position="1154"/>
    </location>
</feature>
<protein>
    <submittedName>
        <fullName evidence="3">SusC/RagA family TonB-linked outer membrane protein</fullName>
    </submittedName>
</protein>
<comment type="caution">
    <text evidence="3">The sequence shown here is derived from an EMBL/GenBank/DDBJ whole genome shotgun (WGS) entry which is preliminary data.</text>
</comment>
<dbReference type="Gene3D" id="2.60.40.1120">
    <property type="entry name" value="Carboxypeptidase-like, regulatory domain"/>
    <property type="match status" value="1"/>
</dbReference>
<dbReference type="SUPFAM" id="SSF49464">
    <property type="entry name" value="Carboxypeptidase regulatory domain-like"/>
    <property type="match status" value="1"/>
</dbReference>
<dbReference type="InterPro" id="IPR023997">
    <property type="entry name" value="TonB-dep_OMP_SusC/RagA_CS"/>
</dbReference>
<keyword evidence="4" id="KW-1185">Reference proteome</keyword>
<dbReference type="Pfam" id="PF13715">
    <property type="entry name" value="CarbopepD_reg_2"/>
    <property type="match status" value="1"/>
</dbReference>
<organism evidence="3 4">
    <name type="scientific">Sphingobacterium litopenaei</name>
    <dbReference type="NCBI Taxonomy" id="2763500"/>
    <lineage>
        <taxon>Bacteria</taxon>
        <taxon>Pseudomonadati</taxon>
        <taxon>Bacteroidota</taxon>
        <taxon>Sphingobacteriia</taxon>
        <taxon>Sphingobacteriales</taxon>
        <taxon>Sphingobacteriaceae</taxon>
        <taxon>Sphingobacterium</taxon>
    </lineage>
</organism>
<dbReference type="EMBL" id="JACOIJ010000033">
    <property type="protein sequence ID" value="MBD1430657.1"/>
    <property type="molecule type" value="Genomic_DNA"/>
</dbReference>
<evidence type="ECO:0000256" key="1">
    <source>
        <dbReference type="SAM" id="SignalP"/>
    </source>
</evidence>
<reference evidence="3 4" key="1">
    <citation type="submission" date="2020-08" db="EMBL/GenBank/DDBJ databases">
        <title>Sphingobacterium sp. DN04309 isolated from aquaculture water.</title>
        <authorList>
            <person name="Zhang M."/>
        </authorList>
    </citation>
    <scope>NUCLEOTIDE SEQUENCE [LARGE SCALE GENOMIC DNA]</scope>
    <source>
        <strain evidence="3 4">DN04309</strain>
    </source>
</reference>
<evidence type="ECO:0000313" key="4">
    <source>
        <dbReference type="Proteomes" id="UP000651271"/>
    </source>
</evidence>
<dbReference type="Pfam" id="PF07715">
    <property type="entry name" value="Plug"/>
    <property type="match status" value="1"/>
</dbReference>
<dbReference type="InterPro" id="IPR012910">
    <property type="entry name" value="Plug_dom"/>
</dbReference>
<dbReference type="InterPro" id="IPR037066">
    <property type="entry name" value="Plug_dom_sf"/>
</dbReference>
<evidence type="ECO:0000313" key="3">
    <source>
        <dbReference type="EMBL" id="MBD1430657.1"/>
    </source>
</evidence>
<dbReference type="SUPFAM" id="SSF56935">
    <property type="entry name" value="Porins"/>
    <property type="match status" value="1"/>
</dbReference>
<dbReference type="NCBIfam" id="TIGR04056">
    <property type="entry name" value="OMP_RagA_SusC"/>
    <property type="match status" value="1"/>
</dbReference>